<organism evidence="17 18">
    <name type="scientific">Sedimentibacter acidaminivorans</name>
    <dbReference type="NCBI Taxonomy" id="913099"/>
    <lineage>
        <taxon>Bacteria</taxon>
        <taxon>Bacillati</taxon>
        <taxon>Bacillota</taxon>
        <taxon>Tissierellia</taxon>
        <taxon>Sedimentibacter</taxon>
    </lineage>
</organism>
<dbReference type="InterPro" id="IPR012907">
    <property type="entry name" value="Peptidase_S11_C"/>
</dbReference>
<evidence type="ECO:0000256" key="5">
    <source>
        <dbReference type="ARBA" id="ARBA00022645"/>
    </source>
</evidence>
<keyword evidence="8 17" id="KW-0378">Hydrolase</keyword>
<gene>
    <name evidence="17" type="ORF">J2Z76_000824</name>
</gene>
<sequence length="427" mass="47554">MIKKFLFCFIVFSMILLNLNEANAQPSILCRSAVLIDADTGTILAGKDANKKMYPASTTKIMTAILAIEMGNLSDVITVDEKTPFEIIGSHIALEPGEILTLKDLLYALMLPSANDAAAVIAKHYGGSTEEFAKLMNNKAKELGALNTHFANPHGLHDENHYTTATDLAIITKYAMQNETFRTIVGTKKYEIQPTNKKTETRYFTNLNKMLYCSTSSQIHIDGRWVSPLYDGTIGVKTGYTPEAGNCLVSYVEKNGTNLIVVAMNGVSLEMYEDAHNLFNYGFSDYKSTKLVSKNTFIQNLQIENGDSKTISAITESDFSTLVKKNSTKDIKSNVIINNITLPIKKNDIVGKLEFSIDGKTIGSVNLITPISVQSTLLDSPKKKFGIFNFVMILAFIILILIVIRTYNNIRIKINKRKRRKRFRADI</sequence>
<dbReference type="InterPro" id="IPR037167">
    <property type="entry name" value="Peptidase_S11_C_sf"/>
</dbReference>
<evidence type="ECO:0000256" key="2">
    <source>
        <dbReference type="ARBA" id="ARBA00004752"/>
    </source>
</evidence>
<dbReference type="RefSeq" id="WP_209510723.1">
    <property type="nucleotide sequence ID" value="NZ_JAGGKS010000002.1"/>
</dbReference>
<dbReference type="SUPFAM" id="SSF56601">
    <property type="entry name" value="beta-lactamase/transpeptidase-like"/>
    <property type="match status" value="1"/>
</dbReference>
<evidence type="ECO:0000313" key="18">
    <source>
        <dbReference type="Proteomes" id="UP001519342"/>
    </source>
</evidence>
<dbReference type="GO" id="GO:0009002">
    <property type="term" value="F:serine-type D-Ala-D-Ala carboxypeptidase activity"/>
    <property type="evidence" value="ECO:0007669"/>
    <property type="project" value="UniProtKB-EC"/>
</dbReference>
<evidence type="ECO:0000256" key="14">
    <source>
        <dbReference type="SAM" id="Phobius"/>
    </source>
</evidence>
<keyword evidence="7 15" id="KW-0732">Signal</keyword>
<dbReference type="EMBL" id="JAGGKS010000002">
    <property type="protein sequence ID" value="MBP1924967.1"/>
    <property type="molecule type" value="Genomic_DNA"/>
</dbReference>
<evidence type="ECO:0000313" key="17">
    <source>
        <dbReference type="EMBL" id="MBP1924967.1"/>
    </source>
</evidence>
<keyword evidence="14" id="KW-0472">Membrane</keyword>
<dbReference type="Pfam" id="PF07943">
    <property type="entry name" value="PBP5_C"/>
    <property type="match status" value="1"/>
</dbReference>
<feature type="chain" id="PRO_5045251744" description="serine-type D-Ala-D-Ala carboxypeptidase" evidence="15">
    <location>
        <begin position="25"/>
        <end position="427"/>
    </location>
</feature>
<dbReference type="Gene3D" id="2.60.410.10">
    <property type="entry name" value="D-Ala-D-Ala carboxypeptidase, C-terminal domain"/>
    <property type="match status" value="1"/>
</dbReference>
<keyword evidence="11" id="KW-0961">Cell wall biogenesis/degradation</keyword>
<keyword evidence="18" id="KW-1185">Reference proteome</keyword>
<comment type="caution">
    <text evidence="17">The sequence shown here is derived from an EMBL/GenBank/DDBJ whole genome shotgun (WGS) entry which is preliminary data.</text>
</comment>
<feature type="domain" description="Peptidase S11 D-Ala-D-Ala carboxypeptidase A C-terminal" evidence="16">
    <location>
        <begin position="286"/>
        <end position="375"/>
    </location>
</feature>
<evidence type="ECO:0000256" key="6">
    <source>
        <dbReference type="ARBA" id="ARBA00022670"/>
    </source>
</evidence>
<protein>
    <recommendedName>
        <fullName evidence="4">serine-type D-Ala-D-Ala carboxypeptidase</fullName>
        <ecNumber evidence="4">3.4.16.4</ecNumber>
    </recommendedName>
</protein>
<keyword evidence="6" id="KW-0645">Protease</keyword>
<evidence type="ECO:0000259" key="16">
    <source>
        <dbReference type="SMART" id="SM00936"/>
    </source>
</evidence>
<evidence type="ECO:0000256" key="13">
    <source>
        <dbReference type="RuleBase" id="RU004016"/>
    </source>
</evidence>
<accession>A0ABS4GBB6</accession>
<dbReference type="PRINTS" id="PR00725">
    <property type="entry name" value="DADACBPTASE1"/>
</dbReference>
<dbReference type="Gene3D" id="3.40.710.10">
    <property type="entry name" value="DD-peptidase/beta-lactamase superfamily"/>
    <property type="match status" value="1"/>
</dbReference>
<dbReference type="InterPro" id="IPR001967">
    <property type="entry name" value="Peptidase_S11_N"/>
</dbReference>
<comment type="function">
    <text evidence="1">Removes C-terminal D-alanyl residues from sugar-peptide cell wall precursors.</text>
</comment>
<dbReference type="SMART" id="SM00936">
    <property type="entry name" value="PBP5_C"/>
    <property type="match status" value="1"/>
</dbReference>
<dbReference type="Pfam" id="PF00768">
    <property type="entry name" value="Peptidase_S11"/>
    <property type="match status" value="1"/>
</dbReference>
<dbReference type="Proteomes" id="UP001519342">
    <property type="component" value="Unassembled WGS sequence"/>
</dbReference>
<evidence type="ECO:0000256" key="1">
    <source>
        <dbReference type="ARBA" id="ARBA00003217"/>
    </source>
</evidence>
<evidence type="ECO:0000256" key="8">
    <source>
        <dbReference type="ARBA" id="ARBA00022801"/>
    </source>
</evidence>
<dbReference type="SUPFAM" id="SSF69189">
    <property type="entry name" value="Penicillin-binding protein associated domain"/>
    <property type="match status" value="1"/>
</dbReference>
<evidence type="ECO:0000256" key="7">
    <source>
        <dbReference type="ARBA" id="ARBA00022729"/>
    </source>
</evidence>
<evidence type="ECO:0000256" key="15">
    <source>
        <dbReference type="SAM" id="SignalP"/>
    </source>
</evidence>
<comment type="similarity">
    <text evidence="3 13">Belongs to the peptidase S11 family.</text>
</comment>
<evidence type="ECO:0000256" key="4">
    <source>
        <dbReference type="ARBA" id="ARBA00012448"/>
    </source>
</evidence>
<keyword evidence="9" id="KW-0133">Cell shape</keyword>
<reference evidence="17 18" key="1">
    <citation type="submission" date="2021-03" db="EMBL/GenBank/DDBJ databases">
        <title>Genomic Encyclopedia of Type Strains, Phase IV (KMG-IV): sequencing the most valuable type-strain genomes for metagenomic binning, comparative biology and taxonomic classification.</title>
        <authorList>
            <person name="Goeker M."/>
        </authorList>
    </citation>
    <scope>NUCLEOTIDE SEQUENCE [LARGE SCALE GENOMIC DNA]</scope>
    <source>
        <strain evidence="17 18">DSM 24004</strain>
    </source>
</reference>
<keyword evidence="5 17" id="KW-0121">Carboxypeptidase</keyword>
<name>A0ABS4GBB6_9FIRM</name>
<feature type="transmembrane region" description="Helical" evidence="14">
    <location>
        <begin position="385"/>
        <end position="407"/>
    </location>
</feature>
<evidence type="ECO:0000256" key="10">
    <source>
        <dbReference type="ARBA" id="ARBA00022984"/>
    </source>
</evidence>
<comment type="pathway">
    <text evidence="2">Cell wall biogenesis; peptidoglycan biosynthesis.</text>
</comment>
<comment type="catalytic activity">
    <reaction evidence="12">
        <text>Preferential cleavage: (Ac)2-L-Lys-D-Ala-|-D-Ala. Also transpeptidation of peptidyl-alanyl moieties that are N-acyl substituents of D-alanine.</text>
        <dbReference type="EC" id="3.4.16.4"/>
    </reaction>
</comment>
<proteinExistence type="inferred from homology"/>
<dbReference type="PANTHER" id="PTHR21581">
    <property type="entry name" value="D-ALANYL-D-ALANINE CARBOXYPEPTIDASE"/>
    <property type="match status" value="1"/>
</dbReference>
<dbReference type="PANTHER" id="PTHR21581:SF33">
    <property type="entry name" value="D-ALANYL-D-ALANINE CARBOXYPEPTIDASE DACB"/>
    <property type="match status" value="1"/>
</dbReference>
<evidence type="ECO:0000256" key="12">
    <source>
        <dbReference type="ARBA" id="ARBA00034000"/>
    </source>
</evidence>
<feature type="signal peptide" evidence="15">
    <location>
        <begin position="1"/>
        <end position="24"/>
    </location>
</feature>
<evidence type="ECO:0000256" key="9">
    <source>
        <dbReference type="ARBA" id="ARBA00022960"/>
    </source>
</evidence>
<dbReference type="InterPro" id="IPR018044">
    <property type="entry name" value="Peptidase_S11"/>
</dbReference>
<keyword evidence="14" id="KW-1133">Transmembrane helix</keyword>
<evidence type="ECO:0000256" key="11">
    <source>
        <dbReference type="ARBA" id="ARBA00023316"/>
    </source>
</evidence>
<keyword evidence="14" id="KW-0812">Transmembrane</keyword>
<dbReference type="InterPro" id="IPR015956">
    <property type="entry name" value="Peniciliin-bd_prot_C_sf"/>
</dbReference>
<evidence type="ECO:0000256" key="3">
    <source>
        <dbReference type="ARBA" id="ARBA00007164"/>
    </source>
</evidence>
<keyword evidence="10" id="KW-0573">Peptidoglycan synthesis</keyword>
<dbReference type="InterPro" id="IPR012338">
    <property type="entry name" value="Beta-lactam/transpept-like"/>
</dbReference>
<dbReference type="EC" id="3.4.16.4" evidence="4"/>